<evidence type="ECO:0000256" key="1">
    <source>
        <dbReference type="ARBA" id="ARBA00022723"/>
    </source>
</evidence>
<sequence>MDNNRTLRKGSTAYPCPVPGCGSSRFTTCLHLKRHMCTQRGTFICKWSDCGRRFSRQHDCKHHESLHLNIQLYMCVTCKKIFETLDALNRHREPLELLSLLFVFISYTITTVRSEDSTRWIEAIIA</sequence>
<dbReference type="InterPro" id="IPR013087">
    <property type="entry name" value="Znf_C2H2_type"/>
</dbReference>
<dbReference type="SMART" id="SM00355">
    <property type="entry name" value="ZnF_C2H2"/>
    <property type="match status" value="3"/>
</dbReference>
<protein>
    <recommendedName>
        <fullName evidence="6">C2H2-type domain-containing protein</fullName>
    </recommendedName>
</protein>
<proteinExistence type="predicted"/>
<name>A0A0C9V9P3_SPHS4</name>
<dbReference type="OrthoDB" id="4748970at2759"/>
<keyword evidence="2" id="KW-0677">Repeat</keyword>
<feature type="domain" description="C2H2-type" evidence="6">
    <location>
        <begin position="43"/>
        <end position="67"/>
    </location>
</feature>
<dbReference type="PROSITE" id="PS50157">
    <property type="entry name" value="ZINC_FINGER_C2H2_2"/>
    <property type="match status" value="1"/>
</dbReference>
<keyword evidence="4" id="KW-0862">Zinc</keyword>
<dbReference type="PROSITE" id="PS00028">
    <property type="entry name" value="ZINC_FINGER_C2H2_1"/>
    <property type="match status" value="1"/>
</dbReference>
<dbReference type="PANTHER" id="PTHR19818:SF139">
    <property type="entry name" value="PAIR-RULE PROTEIN ODD-PAIRED"/>
    <property type="match status" value="1"/>
</dbReference>
<evidence type="ECO:0000259" key="6">
    <source>
        <dbReference type="PROSITE" id="PS50157"/>
    </source>
</evidence>
<dbReference type="PANTHER" id="PTHR19818">
    <property type="entry name" value="ZINC FINGER PROTEIN ZIC AND GLI"/>
    <property type="match status" value="1"/>
</dbReference>
<evidence type="ECO:0000313" key="8">
    <source>
        <dbReference type="Proteomes" id="UP000054279"/>
    </source>
</evidence>
<dbReference type="GO" id="GO:0005634">
    <property type="term" value="C:nucleus"/>
    <property type="evidence" value="ECO:0007669"/>
    <property type="project" value="UniProtKB-ARBA"/>
</dbReference>
<dbReference type="EMBL" id="KN837205">
    <property type="protein sequence ID" value="KIJ34001.1"/>
    <property type="molecule type" value="Genomic_DNA"/>
</dbReference>
<evidence type="ECO:0000256" key="4">
    <source>
        <dbReference type="ARBA" id="ARBA00022833"/>
    </source>
</evidence>
<dbReference type="GO" id="GO:0045944">
    <property type="term" value="P:positive regulation of transcription by RNA polymerase II"/>
    <property type="evidence" value="ECO:0007669"/>
    <property type="project" value="UniProtKB-ARBA"/>
</dbReference>
<dbReference type="HOGENOM" id="CLU_002678_42_10_1"/>
<dbReference type="SUPFAM" id="SSF57667">
    <property type="entry name" value="beta-beta-alpha zinc fingers"/>
    <property type="match status" value="1"/>
</dbReference>
<gene>
    <name evidence="7" type="ORF">M422DRAFT_182609</name>
</gene>
<keyword evidence="1" id="KW-0479">Metal-binding</keyword>
<reference evidence="7 8" key="1">
    <citation type="submission" date="2014-06" db="EMBL/GenBank/DDBJ databases">
        <title>Evolutionary Origins and Diversification of the Mycorrhizal Mutualists.</title>
        <authorList>
            <consortium name="DOE Joint Genome Institute"/>
            <consortium name="Mycorrhizal Genomics Consortium"/>
            <person name="Kohler A."/>
            <person name="Kuo A."/>
            <person name="Nagy L.G."/>
            <person name="Floudas D."/>
            <person name="Copeland A."/>
            <person name="Barry K.W."/>
            <person name="Cichocki N."/>
            <person name="Veneault-Fourrey C."/>
            <person name="LaButti K."/>
            <person name="Lindquist E.A."/>
            <person name="Lipzen A."/>
            <person name="Lundell T."/>
            <person name="Morin E."/>
            <person name="Murat C."/>
            <person name="Riley R."/>
            <person name="Ohm R."/>
            <person name="Sun H."/>
            <person name="Tunlid A."/>
            <person name="Henrissat B."/>
            <person name="Grigoriev I.V."/>
            <person name="Hibbett D.S."/>
            <person name="Martin F."/>
        </authorList>
    </citation>
    <scope>NUCLEOTIDE SEQUENCE [LARGE SCALE GENOMIC DNA]</scope>
    <source>
        <strain evidence="7 8">SS14</strain>
    </source>
</reference>
<dbReference type="Pfam" id="PF00096">
    <property type="entry name" value="zf-C2H2"/>
    <property type="match status" value="1"/>
</dbReference>
<evidence type="ECO:0000256" key="2">
    <source>
        <dbReference type="ARBA" id="ARBA00022737"/>
    </source>
</evidence>
<accession>A0A0C9V9P3</accession>
<dbReference type="Proteomes" id="UP000054279">
    <property type="component" value="Unassembled WGS sequence"/>
</dbReference>
<keyword evidence="3 5" id="KW-0863">Zinc-finger</keyword>
<dbReference type="GO" id="GO:0000978">
    <property type="term" value="F:RNA polymerase II cis-regulatory region sequence-specific DNA binding"/>
    <property type="evidence" value="ECO:0007669"/>
    <property type="project" value="TreeGrafter"/>
</dbReference>
<dbReference type="Gene3D" id="3.30.160.60">
    <property type="entry name" value="Classic Zinc Finger"/>
    <property type="match status" value="1"/>
</dbReference>
<evidence type="ECO:0000256" key="3">
    <source>
        <dbReference type="ARBA" id="ARBA00022771"/>
    </source>
</evidence>
<dbReference type="InterPro" id="IPR036236">
    <property type="entry name" value="Znf_C2H2_sf"/>
</dbReference>
<evidence type="ECO:0000256" key="5">
    <source>
        <dbReference type="PROSITE-ProRule" id="PRU00042"/>
    </source>
</evidence>
<dbReference type="GO" id="GO:0000981">
    <property type="term" value="F:DNA-binding transcription factor activity, RNA polymerase II-specific"/>
    <property type="evidence" value="ECO:0007669"/>
    <property type="project" value="TreeGrafter"/>
</dbReference>
<dbReference type="GO" id="GO:0008270">
    <property type="term" value="F:zinc ion binding"/>
    <property type="evidence" value="ECO:0007669"/>
    <property type="project" value="UniProtKB-KW"/>
</dbReference>
<organism evidence="7 8">
    <name type="scientific">Sphaerobolus stellatus (strain SS14)</name>
    <dbReference type="NCBI Taxonomy" id="990650"/>
    <lineage>
        <taxon>Eukaryota</taxon>
        <taxon>Fungi</taxon>
        <taxon>Dikarya</taxon>
        <taxon>Basidiomycota</taxon>
        <taxon>Agaricomycotina</taxon>
        <taxon>Agaricomycetes</taxon>
        <taxon>Phallomycetidae</taxon>
        <taxon>Geastrales</taxon>
        <taxon>Sphaerobolaceae</taxon>
        <taxon>Sphaerobolus</taxon>
    </lineage>
</organism>
<keyword evidence="8" id="KW-1185">Reference proteome</keyword>
<dbReference type="InterPro" id="IPR050329">
    <property type="entry name" value="GLI_C2H2-zinc-finger"/>
</dbReference>
<evidence type="ECO:0000313" key="7">
    <source>
        <dbReference type="EMBL" id="KIJ34001.1"/>
    </source>
</evidence>
<dbReference type="AlphaFoldDB" id="A0A0C9V9P3"/>